<dbReference type="Pfam" id="PF00083">
    <property type="entry name" value="Sugar_tr"/>
    <property type="match status" value="1"/>
</dbReference>
<feature type="transmembrane region" description="Helical" evidence="5">
    <location>
        <begin position="484"/>
        <end position="507"/>
    </location>
</feature>
<keyword evidence="3 5" id="KW-1133">Transmembrane helix</keyword>
<dbReference type="RefSeq" id="XP_066931334.1">
    <property type="nucleotide sequence ID" value="XM_067075233.1"/>
</dbReference>
<organism evidence="7 8">
    <name type="scientific">Clytia hemisphaerica</name>
    <dbReference type="NCBI Taxonomy" id="252671"/>
    <lineage>
        <taxon>Eukaryota</taxon>
        <taxon>Metazoa</taxon>
        <taxon>Cnidaria</taxon>
        <taxon>Hydrozoa</taxon>
        <taxon>Hydroidolina</taxon>
        <taxon>Leptothecata</taxon>
        <taxon>Obeliida</taxon>
        <taxon>Clytiidae</taxon>
        <taxon>Clytia</taxon>
    </lineage>
</organism>
<dbReference type="GO" id="GO:0016020">
    <property type="term" value="C:membrane"/>
    <property type="evidence" value="ECO:0007669"/>
    <property type="project" value="UniProtKB-SubCell"/>
</dbReference>
<comment type="subcellular location">
    <subcellularLocation>
        <location evidence="1">Membrane</location>
        <topology evidence="1">Multi-pass membrane protein</topology>
    </subcellularLocation>
</comment>
<name>A0A7M5V8S9_9CNID</name>
<dbReference type="PROSITE" id="PS50850">
    <property type="entry name" value="MFS"/>
    <property type="match status" value="1"/>
</dbReference>
<dbReference type="AlphaFoldDB" id="A0A7M5V8S9"/>
<keyword evidence="4 5" id="KW-0472">Membrane</keyword>
<feature type="transmembrane region" description="Helical" evidence="5">
    <location>
        <begin position="190"/>
        <end position="214"/>
    </location>
</feature>
<dbReference type="InterPro" id="IPR005828">
    <property type="entry name" value="MFS_sugar_transport-like"/>
</dbReference>
<dbReference type="PANTHER" id="PTHR24064">
    <property type="entry name" value="SOLUTE CARRIER FAMILY 22 MEMBER"/>
    <property type="match status" value="1"/>
</dbReference>
<dbReference type="EnsemblMetazoa" id="CLYHEMT009551.2">
    <property type="protein sequence ID" value="CLYHEMP009551.2"/>
    <property type="gene ID" value="CLYHEMG009551"/>
</dbReference>
<dbReference type="OrthoDB" id="5296287at2759"/>
<feature type="transmembrane region" description="Helical" evidence="5">
    <location>
        <begin position="365"/>
        <end position="383"/>
    </location>
</feature>
<feature type="transmembrane region" description="Helical" evidence="5">
    <location>
        <begin position="460"/>
        <end position="478"/>
    </location>
</feature>
<dbReference type="InterPro" id="IPR036259">
    <property type="entry name" value="MFS_trans_sf"/>
</dbReference>
<feature type="domain" description="Major facilitator superfamily (MFS) profile" evidence="6">
    <location>
        <begin position="41"/>
        <end position="512"/>
    </location>
</feature>
<evidence type="ECO:0000256" key="5">
    <source>
        <dbReference type="SAM" id="Phobius"/>
    </source>
</evidence>
<evidence type="ECO:0000259" key="6">
    <source>
        <dbReference type="PROSITE" id="PS50850"/>
    </source>
</evidence>
<evidence type="ECO:0000256" key="3">
    <source>
        <dbReference type="ARBA" id="ARBA00022989"/>
    </source>
</evidence>
<keyword evidence="8" id="KW-1185">Reference proteome</keyword>
<accession>A0A7M5V8S9</accession>
<evidence type="ECO:0000313" key="7">
    <source>
        <dbReference type="EnsemblMetazoa" id="CLYHEMP009551.1"/>
    </source>
</evidence>
<feature type="transmembrane region" description="Helical" evidence="5">
    <location>
        <begin position="36"/>
        <end position="54"/>
    </location>
</feature>
<keyword evidence="2 5" id="KW-0812">Transmembrane</keyword>
<feature type="transmembrane region" description="Helical" evidence="5">
    <location>
        <begin position="226"/>
        <end position="245"/>
    </location>
</feature>
<evidence type="ECO:0000313" key="8">
    <source>
        <dbReference type="Proteomes" id="UP000594262"/>
    </source>
</evidence>
<dbReference type="RefSeq" id="XP_066931333.1">
    <property type="nucleotide sequence ID" value="XM_067075232.1"/>
</dbReference>
<proteinExistence type="predicted"/>
<dbReference type="Proteomes" id="UP000594262">
    <property type="component" value="Unplaced"/>
</dbReference>
<evidence type="ECO:0000256" key="2">
    <source>
        <dbReference type="ARBA" id="ARBA00022692"/>
    </source>
</evidence>
<feature type="transmembrane region" description="Helical" evidence="5">
    <location>
        <begin position="333"/>
        <end position="353"/>
    </location>
</feature>
<dbReference type="Gene3D" id="1.20.1250.20">
    <property type="entry name" value="MFS general substrate transporter like domains"/>
    <property type="match status" value="1"/>
</dbReference>
<protein>
    <recommendedName>
        <fullName evidence="6">Major facilitator superfamily (MFS) profile domain-containing protein</fullName>
    </recommendedName>
</protein>
<dbReference type="InterPro" id="IPR005829">
    <property type="entry name" value="Sugar_transporter_CS"/>
</dbReference>
<feature type="transmembrane region" description="Helical" evidence="5">
    <location>
        <begin position="426"/>
        <end position="448"/>
    </location>
</feature>
<reference evidence="7" key="1">
    <citation type="submission" date="2021-01" db="UniProtKB">
        <authorList>
            <consortium name="EnsemblMetazoa"/>
        </authorList>
    </citation>
    <scope>IDENTIFICATION</scope>
</reference>
<dbReference type="EnsemblMetazoa" id="CLYHEMT009551.1">
    <property type="protein sequence ID" value="CLYHEMP009551.1"/>
    <property type="gene ID" value="CLYHEMG009551"/>
</dbReference>
<dbReference type="GeneID" id="136819067"/>
<sequence length="533" mass="60526">MKDSEKQLLVPSEYVCRKDNIDDILEKTGGMGRYQILMQVLAFLIMVTSAHQALDLYFLADNPPWKCTNSTKFSTMISGSEFCRRNPNKIITQDSVDWHKRCSLTSKEWEYYVSDPETYSIVTEFDLVCSKANLLSLAHSSFFIGSSVASLLIGYLADIYGRKYVFILMTVMSFGTNIATYYVSHAWQFILARMILGALNNGCKNTMYVQVFEFVLPRHRAITSNLVQVSYAVAIYYLAFIAYLVRSWRATLLYTTLPCVLSILALGFYRSPRWLILKQQYREAAEVFQKLGKFNKRPIQVRFQANNDDSDEHKTKSSKTYTILDCFKHKQTLVIFFTILLIQYVSGVIYYTMYLEFNNIGGSTYLVIALAATADIPAMFLASYFPDKYGRKKSFIASFSLIIIGLCVAPIVFTPQNYAKVVLVRTAAAIAVKIFFSFSADVMMLWTLEIFPTAIRTQGFVMTTMGLSIGSATAPFVVEYVRTWAYVAPFIVIVALCFIGIVLSLLLPETLGVPAREKFEDFFNTVRVDAEKN</sequence>
<dbReference type="InterPro" id="IPR020846">
    <property type="entry name" value="MFS_dom"/>
</dbReference>
<feature type="transmembrane region" description="Helical" evidence="5">
    <location>
        <begin position="395"/>
        <end position="414"/>
    </location>
</feature>
<feature type="transmembrane region" description="Helical" evidence="5">
    <location>
        <begin position="251"/>
        <end position="269"/>
    </location>
</feature>
<dbReference type="GO" id="GO:0022857">
    <property type="term" value="F:transmembrane transporter activity"/>
    <property type="evidence" value="ECO:0007669"/>
    <property type="project" value="InterPro"/>
</dbReference>
<feature type="transmembrane region" description="Helical" evidence="5">
    <location>
        <begin position="137"/>
        <end position="157"/>
    </location>
</feature>
<evidence type="ECO:0000256" key="4">
    <source>
        <dbReference type="ARBA" id="ARBA00023136"/>
    </source>
</evidence>
<evidence type="ECO:0000256" key="1">
    <source>
        <dbReference type="ARBA" id="ARBA00004141"/>
    </source>
</evidence>
<dbReference type="PROSITE" id="PS00216">
    <property type="entry name" value="SUGAR_TRANSPORT_1"/>
    <property type="match status" value="1"/>
</dbReference>
<feature type="transmembrane region" description="Helical" evidence="5">
    <location>
        <begin position="164"/>
        <end position="184"/>
    </location>
</feature>
<dbReference type="SUPFAM" id="SSF103473">
    <property type="entry name" value="MFS general substrate transporter"/>
    <property type="match status" value="1"/>
</dbReference>